<sequence>MAHNILYNIYRSTKPTFSGALAELVAAAKSTELVPLRWVFYGKPHSNKEYGEQREEIIKNCTGEFTPLISYVAQHPTQLTLALEVQMVGRDFAKTLQYKELGGVRYVVSNSSSSKQLFTEGIVADFLSDSIRKQSVDVLAKLEAILEQEKMPIDSIIRQWNYIEQITAMSGDTQHYQDFNDARSHFYAKTEWRGGYPAATGIGTDVGGVMVEIDAEVLKKSPAKIVPIDNPLQVAAHKYSQGVLIGAPDEVFKQRTTPKFERAKAVAIYDCAKVYISGTAAIRGEESLTGVGIERQTVITLENIEYLISKKNFANHGITVRNEPQIQVFRVYLKCDGDMEAARRIIEERYPHLPAIYVVTDVCRDELLIEIEGVAQC</sequence>
<dbReference type="InterPro" id="IPR035959">
    <property type="entry name" value="RutC-like_sf"/>
</dbReference>
<dbReference type="HOGENOM" id="CLU_760443_0_0_10"/>
<reference evidence="2 3" key="1">
    <citation type="journal article" date="2015" name="Genome Announc.">
        <title>Complete Genome Sequence of the Novel Leech Symbiont Mucinivorans hirudinis M3T.</title>
        <authorList>
            <person name="Nelson M.C."/>
            <person name="Bomar L."/>
            <person name="Graf J."/>
        </authorList>
    </citation>
    <scope>NUCLEOTIDE SEQUENCE [LARGE SCALE GENOMIC DNA]</scope>
    <source>
        <strain evidence="3">M3</strain>
    </source>
</reference>
<dbReference type="InterPro" id="IPR049368">
    <property type="entry name" value="FkbO_Hyg5-like_N"/>
</dbReference>
<evidence type="ECO:0000259" key="1">
    <source>
        <dbReference type="Pfam" id="PF21168"/>
    </source>
</evidence>
<dbReference type="SUPFAM" id="SSF55298">
    <property type="entry name" value="YjgF-like"/>
    <property type="match status" value="2"/>
</dbReference>
<dbReference type="AlphaFoldDB" id="A0A060R8T8"/>
<dbReference type="GO" id="GO:0005829">
    <property type="term" value="C:cytosol"/>
    <property type="evidence" value="ECO:0007669"/>
    <property type="project" value="TreeGrafter"/>
</dbReference>
<dbReference type="Proteomes" id="UP000027616">
    <property type="component" value="Chromosome I"/>
</dbReference>
<dbReference type="Pfam" id="PF21168">
    <property type="entry name" value="FkbO_Hyg5-like_N"/>
    <property type="match status" value="1"/>
</dbReference>
<dbReference type="InterPro" id="IPR006175">
    <property type="entry name" value="YjgF/YER057c/UK114"/>
</dbReference>
<dbReference type="eggNOG" id="COG0251">
    <property type="taxonomic scope" value="Bacteria"/>
</dbReference>
<dbReference type="STRING" id="1433126.BN938_0051"/>
<accession>A0A060R8T8</accession>
<keyword evidence="3" id="KW-1185">Reference proteome</keyword>
<feature type="domain" description="Chorismatase FkbO/Hyg5-like N-terminal" evidence="1">
    <location>
        <begin position="111"/>
        <end position="211"/>
    </location>
</feature>
<organism evidence="2 3">
    <name type="scientific">Mucinivorans hirudinis</name>
    <dbReference type="NCBI Taxonomy" id="1433126"/>
    <lineage>
        <taxon>Bacteria</taxon>
        <taxon>Pseudomonadati</taxon>
        <taxon>Bacteroidota</taxon>
        <taxon>Bacteroidia</taxon>
        <taxon>Bacteroidales</taxon>
        <taxon>Rikenellaceae</taxon>
        <taxon>Mucinivorans</taxon>
    </lineage>
</organism>
<name>A0A060R8T8_9BACT</name>
<evidence type="ECO:0000313" key="3">
    <source>
        <dbReference type="Proteomes" id="UP000027616"/>
    </source>
</evidence>
<dbReference type="PANTHER" id="PTHR11803">
    <property type="entry name" value="2-IMINOBUTANOATE/2-IMINOPROPANOATE DEAMINASE RIDA"/>
    <property type="match status" value="1"/>
</dbReference>
<proteinExistence type="predicted"/>
<dbReference type="KEGG" id="rbc:BN938_0051"/>
<dbReference type="OrthoDB" id="1114505at2"/>
<protein>
    <recommendedName>
        <fullName evidence="1">Chorismatase FkbO/Hyg5-like N-terminal domain-containing protein</fullName>
    </recommendedName>
</protein>
<evidence type="ECO:0000313" key="2">
    <source>
        <dbReference type="EMBL" id="CDN30158.1"/>
    </source>
</evidence>
<dbReference type="PATRIC" id="fig|1433126.3.peg.50"/>
<dbReference type="PANTHER" id="PTHR11803:SF59">
    <property type="entry name" value="ENDORIBONUCLEASE"/>
    <property type="match status" value="1"/>
</dbReference>
<dbReference type="GO" id="GO:0019239">
    <property type="term" value="F:deaminase activity"/>
    <property type="evidence" value="ECO:0007669"/>
    <property type="project" value="TreeGrafter"/>
</dbReference>
<dbReference type="EMBL" id="HG934468">
    <property type="protein sequence ID" value="CDN30158.1"/>
    <property type="molecule type" value="Genomic_DNA"/>
</dbReference>
<gene>
    <name evidence="2" type="ORF">BN938_0051</name>
</gene>
<dbReference type="Gene3D" id="3.30.1330.40">
    <property type="entry name" value="RutC-like"/>
    <property type="match status" value="2"/>
</dbReference>